<feature type="coiled-coil region" evidence="1">
    <location>
        <begin position="68"/>
        <end position="102"/>
    </location>
</feature>
<evidence type="ECO:0008006" key="5">
    <source>
        <dbReference type="Google" id="ProtNLM"/>
    </source>
</evidence>
<feature type="region of interest" description="Disordered" evidence="2">
    <location>
        <begin position="417"/>
        <end position="452"/>
    </location>
</feature>
<dbReference type="Proteomes" id="UP001151760">
    <property type="component" value="Unassembled WGS sequence"/>
</dbReference>
<name>A0ABQ4ZM87_9ASTR</name>
<feature type="region of interest" description="Disordered" evidence="2">
    <location>
        <begin position="615"/>
        <end position="664"/>
    </location>
</feature>
<feature type="compositionally biased region" description="Basic residues" evidence="2">
    <location>
        <begin position="887"/>
        <end position="900"/>
    </location>
</feature>
<feature type="compositionally biased region" description="Basic and acidic residues" evidence="2">
    <location>
        <begin position="862"/>
        <end position="886"/>
    </location>
</feature>
<feature type="region of interest" description="Disordered" evidence="2">
    <location>
        <begin position="199"/>
        <end position="221"/>
    </location>
</feature>
<sequence>MNQLGLWRDGITDLDDGIVNWGEHTEAEETNHALMAISSSNEVTLCSKTCIDSYNTLKTLCDEQMNQLGDQEAQILAYSQAVKKLEAQLVTFQKQQLSLNEKLTFQANEIYEKDEKLKRYRRIGMKAVKEKEQLQKTVDSWKDSSKNLWRLIDSGMSSNSKVGLGFEIQSNNEVLSFEEEMNFSVFKCSKEDSIGKPSYSRFTKTNDFKGVPHPLSGDYTPKPQEEIDDSLYDICGNTSEHSFETESESLSEPNEMSKSRLEVTNEKDVSAPKSKEVEPSCVSHIKTPRQPLKDKETHKVNRKNWNDMMERELGEGYSFTKKKCFVCGSLNHLIKDCDYYEKKMAREAEVKRVVNTGNRVAKPVWTNANRVNHANQFVPRSVQLNAGRPKLNSVRPNINTGRTNINSVRPKVNAVSPKVNTVRSKQPVTHKTSNSMSPKRPQMNQINQRRDFSKSYSSVRRPFAKSSAQMANSNAAMEVRFIFDSGMLERHMTGNKINWRNLKEFNGDLLPFGELGHFNLYLNIPNCDKQSQQTATANTKADGSLEINATIDTIGYTITEASIRESLNLDDATGITMLPNNELFKGIGQMGGFRGAPRPLLPAMLLVATNPNAGQEHDVVAPSQPSSSTPPVPSTSSPPVITTPTPIPATIPSPTPIPETEPEPFEHIFEEPSPVHQPSSPPQEQAQGQMAMDDLLQVVPKLISRIDSLETDLKQTKLTMMNAIVKLVKKVKKLEGLLKKRHVVLSDSEEEEPEAQRREKSHDDPLALRTRMLLYLQQNLLTKEGDTREEKRLRERSTALKQVSTVMLKSYFSGDKGPREGKAPKIKRREAKQIHLDQLLAQRIGQKQKIKMINKRKEKLKLVRDLQTKTPKRLKDDEAKDDESTKKSGKRRKHMARRGLHPNVDKDDSEDSDEVGSNSSELGIHDHNNEQSSSKLVPKVVPQADKTATSRQELELLFHHHITMLRIHKDGDGDALFQLKSDSLPHANAQTTKT</sequence>
<feature type="compositionally biased region" description="Basic and acidic residues" evidence="2">
    <location>
        <begin position="255"/>
        <end position="278"/>
    </location>
</feature>
<protein>
    <recommendedName>
        <fullName evidence="5">CCHC-type domain-containing protein</fullName>
    </recommendedName>
</protein>
<proteinExistence type="predicted"/>
<feature type="compositionally biased region" description="Pro residues" evidence="2">
    <location>
        <begin position="645"/>
        <end position="659"/>
    </location>
</feature>
<feature type="compositionally biased region" description="Low complexity" evidence="2">
    <location>
        <begin position="634"/>
        <end position="644"/>
    </location>
</feature>
<keyword evidence="1" id="KW-0175">Coiled coil</keyword>
<evidence type="ECO:0000256" key="1">
    <source>
        <dbReference type="SAM" id="Coils"/>
    </source>
</evidence>
<organism evidence="3 4">
    <name type="scientific">Tanacetum coccineum</name>
    <dbReference type="NCBI Taxonomy" id="301880"/>
    <lineage>
        <taxon>Eukaryota</taxon>
        <taxon>Viridiplantae</taxon>
        <taxon>Streptophyta</taxon>
        <taxon>Embryophyta</taxon>
        <taxon>Tracheophyta</taxon>
        <taxon>Spermatophyta</taxon>
        <taxon>Magnoliopsida</taxon>
        <taxon>eudicotyledons</taxon>
        <taxon>Gunneridae</taxon>
        <taxon>Pentapetalae</taxon>
        <taxon>asterids</taxon>
        <taxon>campanulids</taxon>
        <taxon>Asterales</taxon>
        <taxon>Asteraceae</taxon>
        <taxon>Asteroideae</taxon>
        <taxon>Anthemideae</taxon>
        <taxon>Anthemidinae</taxon>
        <taxon>Tanacetum</taxon>
    </lineage>
</organism>
<feature type="region of interest" description="Disordered" evidence="2">
    <location>
        <begin position="242"/>
        <end position="283"/>
    </location>
</feature>
<feature type="region of interest" description="Disordered" evidence="2">
    <location>
        <begin position="862"/>
        <end position="938"/>
    </location>
</feature>
<comment type="caution">
    <text evidence="3">The sequence shown here is derived from an EMBL/GenBank/DDBJ whole genome shotgun (WGS) entry which is preliminary data.</text>
</comment>
<keyword evidence="4" id="KW-1185">Reference proteome</keyword>
<feature type="compositionally biased region" description="Polar residues" evidence="2">
    <location>
        <begin position="418"/>
        <end position="447"/>
    </location>
</feature>
<reference evidence="3" key="1">
    <citation type="journal article" date="2022" name="Int. J. Mol. Sci.">
        <title>Draft Genome of Tanacetum Coccineum: Genomic Comparison of Closely Related Tanacetum-Family Plants.</title>
        <authorList>
            <person name="Yamashiro T."/>
            <person name="Shiraishi A."/>
            <person name="Nakayama K."/>
            <person name="Satake H."/>
        </authorList>
    </citation>
    <scope>NUCLEOTIDE SEQUENCE</scope>
</reference>
<dbReference type="EMBL" id="BQNB010011494">
    <property type="protein sequence ID" value="GJS91304.1"/>
    <property type="molecule type" value="Genomic_DNA"/>
</dbReference>
<feature type="region of interest" description="Disordered" evidence="2">
    <location>
        <begin position="669"/>
        <end position="688"/>
    </location>
</feature>
<evidence type="ECO:0000256" key="2">
    <source>
        <dbReference type="SAM" id="MobiDB-lite"/>
    </source>
</evidence>
<feature type="compositionally biased region" description="Low complexity" evidence="2">
    <location>
        <begin position="671"/>
        <end position="685"/>
    </location>
</feature>
<reference evidence="3" key="2">
    <citation type="submission" date="2022-01" db="EMBL/GenBank/DDBJ databases">
        <authorList>
            <person name="Yamashiro T."/>
            <person name="Shiraishi A."/>
            <person name="Satake H."/>
            <person name="Nakayama K."/>
        </authorList>
    </citation>
    <scope>NUCLEOTIDE SEQUENCE</scope>
</reference>
<accession>A0ABQ4ZM87</accession>
<evidence type="ECO:0000313" key="3">
    <source>
        <dbReference type="EMBL" id="GJS91304.1"/>
    </source>
</evidence>
<gene>
    <name evidence="3" type="ORF">Tco_0773940</name>
</gene>
<evidence type="ECO:0000313" key="4">
    <source>
        <dbReference type="Proteomes" id="UP001151760"/>
    </source>
</evidence>